<dbReference type="EMBL" id="JACRTD010000001">
    <property type="protein sequence ID" value="MBC8583997.1"/>
    <property type="molecule type" value="Genomic_DNA"/>
</dbReference>
<reference evidence="2" key="1">
    <citation type="submission" date="2020-08" db="EMBL/GenBank/DDBJ databases">
        <title>Genome public.</title>
        <authorList>
            <person name="Liu C."/>
            <person name="Sun Q."/>
        </authorList>
    </citation>
    <scope>NUCLEOTIDE SEQUENCE</scope>
    <source>
        <strain evidence="2">NSJ-64</strain>
    </source>
</reference>
<gene>
    <name evidence="2" type="ORF">H8705_00125</name>
</gene>
<name>A0A926EMM2_9FIRM</name>
<evidence type="ECO:0000313" key="3">
    <source>
        <dbReference type="Proteomes" id="UP000623678"/>
    </source>
</evidence>
<feature type="transmembrane region" description="Helical" evidence="1">
    <location>
        <begin position="6"/>
        <end position="22"/>
    </location>
</feature>
<dbReference type="Pfam" id="PF06961">
    <property type="entry name" value="DUF1294"/>
    <property type="match status" value="1"/>
</dbReference>
<keyword evidence="3" id="KW-1185">Reference proteome</keyword>
<proteinExistence type="predicted"/>
<organism evidence="2 3">
    <name type="scientific">Youxingia wuxianensis</name>
    <dbReference type="NCBI Taxonomy" id="2763678"/>
    <lineage>
        <taxon>Bacteria</taxon>
        <taxon>Bacillati</taxon>
        <taxon>Bacillota</taxon>
        <taxon>Clostridia</taxon>
        <taxon>Eubacteriales</taxon>
        <taxon>Oscillospiraceae</taxon>
        <taxon>Youxingia</taxon>
    </lineage>
</organism>
<feature type="transmembrane region" description="Helical" evidence="1">
    <location>
        <begin position="64"/>
        <end position="87"/>
    </location>
</feature>
<dbReference type="InterPro" id="IPR010718">
    <property type="entry name" value="DUF1294"/>
</dbReference>
<protein>
    <submittedName>
        <fullName evidence="2">DUF1294 domain-containing protein</fullName>
    </submittedName>
</protein>
<accession>A0A926EMM2</accession>
<keyword evidence="1" id="KW-0812">Transmembrane</keyword>
<dbReference type="AlphaFoldDB" id="A0A926EMM2"/>
<sequence>MEKIIIAYFIVINFIGFLLCYSDKRKAQKRKWRIPEKTIFFVALLGAGIGIWSGMYLFHHKTRHWMFVIGIPMITIVEYGLLIYFGLK</sequence>
<evidence type="ECO:0000256" key="1">
    <source>
        <dbReference type="SAM" id="Phobius"/>
    </source>
</evidence>
<feature type="transmembrane region" description="Helical" evidence="1">
    <location>
        <begin position="38"/>
        <end position="58"/>
    </location>
</feature>
<keyword evidence="1" id="KW-0472">Membrane</keyword>
<dbReference type="Proteomes" id="UP000623678">
    <property type="component" value="Unassembled WGS sequence"/>
</dbReference>
<keyword evidence="1" id="KW-1133">Transmembrane helix</keyword>
<dbReference type="RefSeq" id="WP_262393855.1">
    <property type="nucleotide sequence ID" value="NZ_JACRTD010000001.1"/>
</dbReference>
<comment type="caution">
    <text evidence="2">The sequence shown here is derived from an EMBL/GenBank/DDBJ whole genome shotgun (WGS) entry which is preliminary data.</text>
</comment>
<evidence type="ECO:0000313" key="2">
    <source>
        <dbReference type="EMBL" id="MBC8583997.1"/>
    </source>
</evidence>